<feature type="compositionally biased region" description="Polar residues" evidence="1">
    <location>
        <begin position="2379"/>
        <end position="2388"/>
    </location>
</feature>
<dbReference type="PANTHER" id="PTHR31640:SF1">
    <property type="entry name" value="BRIDGE-LIKE LIPID TRANSFER PROTEIN FAMILY MEMBER 1"/>
    <property type="match status" value="1"/>
</dbReference>
<feature type="compositionally biased region" description="Basic and acidic residues" evidence="1">
    <location>
        <begin position="403"/>
        <end position="429"/>
    </location>
</feature>
<dbReference type="InterPro" id="IPR056741">
    <property type="entry name" value="BLTP1_M"/>
</dbReference>
<feature type="domain" description="Bridge-like lipid transfer protein family member 1 C-terminal" evidence="2">
    <location>
        <begin position="2153"/>
        <end position="2764"/>
    </location>
</feature>
<dbReference type="Proteomes" id="UP000801492">
    <property type="component" value="Unassembled WGS sequence"/>
</dbReference>
<keyword evidence="4" id="KW-1185">Reference proteome</keyword>
<feature type="region of interest" description="Disordered" evidence="1">
    <location>
        <begin position="1296"/>
        <end position="1320"/>
    </location>
</feature>
<reference evidence="3" key="1">
    <citation type="submission" date="2019-08" db="EMBL/GenBank/DDBJ databases">
        <title>The genome of the North American firefly Photinus pyralis.</title>
        <authorList>
            <consortium name="Photinus pyralis genome working group"/>
            <person name="Fallon T.R."/>
            <person name="Sander Lower S.E."/>
            <person name="Weng J.-K."/>
        </authorList>
    </citation>
    <scope>NUCLEOTIDE SEQUENCE</scope>
    <source>
        <strain evidence="3">TRF0915ILg1</strain>
        <tissue evidence="3">Whole body</tissue>
    </source>
</reference>
<comment type="caution">
    <text evidence="3">The sequence shown here is derived from an EMBL/GenBank/DDBJ whole genome shotgun (WGS) entry which is preliminary data.</text>
</comment>
<feature type="compositionally biased region" description="Polar residues" evidence="1">
    <location>
        <begin position="2149"/>
        <end position="2163"/>
    </location>
</feature>
<dbReference type="GO" id="GO:0098793">
    <property type="term" value="C:presynapse"/>
    <property type="evidence" value="ECO:0007669"/>
    <property type="project" value="GOC"/>
</dbReference>
<feature type="region of interest" description="Disordered" evidence="1">
    <location>
        <begin position="2087"/>
        <end position="2117"/>
    </location>
</feature>
<feature type="compositionally biased region" description="Low complexity" evidence="1">
    <location>
        <begin position="1445"/>
        <end position="1462"/>
    </location>
</feature>
<accession>A0A8K0C8Y0</accession>
<proteinExistence type="predicted"/>
<dbReference type="PANTHER" id="PTHR31640">
    <property type="entry name" value="TRANSMEMBRANE PROTEIN KIAA1109"/>
    <property type="match status" value="1"/>
</dbReference>
<feature type="compositionally biased region" description="Basic and acidic residues" evidence="1">
    <location>
        <begin position="2104"/>
        <end position="2113"/>
    </location>
</feature>
<dbReference type="Pfam" id="PF25040">
    <property type="entry name" value="BLTP1_C"/>
    <property type="match status" value="4"/>
</dbReference>
<evidence type="ECO:0000313" key="3">
    <source>
        <dbReference type="EMBL" id="KAF2882803.1"/>
    </source>
</evidence>
<gene>
    <name evidence="3" type="ORF">ILUMI_23315</name>
</gene>
<dbReference type="SMART" id="SM01220">
    <property type="entry name" value="FSA_C"/>
    <property type="match status" value="1"/>
</dbReference>
<dbReference type="InterPro" id="IPR056742">
    <property type="entry name" value="BLTP1_C"/>
</dbReference>
<feature type="region of interest" description="Disordered" evidence="1">
    <location>
        <begin position="82"/>
        <end position="102"/>
    </location>
</feature>
<feature type="region of interest" description="Disordered" evidence="1">
    <location>
        <begin position="2359"/>
        <end position="2388"/>
    </location>
</feature>
<feature type="compositionally biased region" description="Low complexity" evidence="1">
    <location>
        <begin position="743"/>
        <end position="752"/>
    </location>
</feature>
<feature type="region of interest" description="Disordered" evidence="1">
    <location>
        <begin position="1430"/>
        <end position="1467"/>
    </location>
</feature>
<dbReference type="EMBL" id="VTPC01090587">
    <property type="protein sequence ID" value="KAF2882803.1"/>
    <property type="molecule type" value="Genomic_DNA"/>
</dbReference>
<feature type="region of interest" description="Disordered" evidence="1">
    <location>
        <begin position="2656"/>
        <end position="2679"/>
    </location>
</feature>
<dbReference type="GO" id="GO:0048488">
    <property type="term" value="P:synaptic vesicle endocytosis"/>
    <property type="evidence" value="ECO:0007669"/>
    <property type="project" value="TreeGrafter"/>
</dbReference>
<feature type="region of interest" description="Disordered" evidence="1">
    <location>
        <begin position="403"/>
        <end position="439"/>
    </location>
</feature>
<name>A0A8K0C8Y0_IGNLU</name>
<feature type="compositionally biased region" description="Low complexity" evidence="1">
    <location>
        <begin position="2665"/>
        <end position="2679"/>
    </location>
</feature>
<sequence>MQELGLTDGEASGNEDPDITDEHAMLLHSGIILKPQAHKNIVLPTKAADAMGNSPRLSGGTAENALLSPQVAVVSGGVESVLTSPSPPVPHRKPKNLQASTVPSSSRASVVFPILTNTNPFSQKKVQDDNIGYGALREDRTAMNMGSDPSVCTHSSPDLPSSPLHRNIAQTRSSEDLYSWMAKQDKQEKQETVGSLRGFMESKINTLQTDSSGDDPQANDGCVALYPMQDSLRLLDAHFIFQPLLSSLGVMSRQLVNTVTGSNAESNVTSLDALGSNLSLVGNMETMRIDIVVSEHGKMEKKKGKNKNKARFTVEINTDESSAFMCEKVSVEVEVDRKADMTVNDMIKTKNVLYISRGQLKKHTSTVLNFNIGVRFIAQRVNMPLLRLLHQITNMYQNVKETQNELREQQPVEIRRPKTSASDHTDIKHHSSSTSDLQDTTVMDNTKRLSLKMSDPESVISQHKPAISPSPSVRSRPQSFAQKLRSTGKSVKGYVNLSEGAGTPIFTSSPSGSALERVSHISSEKSTGRCWKTIYHLLDLYAAMPDTKTITHRFSMGAADISEYYKGNRKYDILTEVKSTEDIEKADGTTPVPTRESSVSTERTKLIMLGVARIHKTKLLATLSGLKLDAEITGLHSSVTCRNKSRPVSLECSITGQVGRTTIKLLEGVAPNQLQTVVKATVGKSQALYSSMSRRSKDKNSALLTIGAVVIEIPQHPVALHGMVTRSSKQLSSTLQELRVTRTSSRLSRGGTQVEEEQTQHYSPSYHAKNVHHRTASFNRHHVGEASLLQPLVVQFSIILQSLGITAALLPSLQAQYKMDQLKSMGTTGNKAKFTIDLPQHSLSFTTKLPLNQGTDVNLPTEASIALPVVHVSAEYIPEGATGPLRTDGHRGTEGVVFRQGGYLSAQADIGVFEHSLTTDLLNHLVFVQNIFMKEVNEVIQKVYGGERPVPIWLEDTEEQSALNRLLFSLIIKIQRIQLTATTAGSSAVRLETGAVTLELSNRVQNVSGCTQSNSAARLFGRAQVDLNLSLGQLLRNALFEEAEAEFQQFAFFNTRIGLRNAFQDEIVEGEDKEVVLITLKRPLIYVQPVAVDKAILVWLNYKNAYDYWNEKRSNLNASMQQGYEKLQIGQLTSQLSAQHLGTLFLQLTVEDMGICLPLNPLPLATWGQRNIYEESRGAVVVTLESTSISACSSGSLVSKGKFSNLCLRFAEDFETSLDDWKPDMTDSSIMNLCVVSEGTYEVCSRTITGKQCNENAKWFLNVQWQMEGVDIHLDTNVGKQLSALGHTLTSLTGAEDPPFHVDYDSDDNEPTDGTRTSQESILPSFMFDPSLDNKQRSKLIEKEMNEQAKIINDLRSLGASHGTIELELKRLHELEAMVYKDFRRDMIQKLRRQSVKASTITKGKLGLGNNAYRSKSFVVPSPMIERCREIDSPEDGHGGGTSGNSGSYESSPRSGPSRSASLRVRTNVGPRVTFSDTQAMCRQSSLPTASSELSLPETQLDWVDHLTVDGEKVELRKKLPPSYESDEGSILLESFHGSPSSSLQGTATNISQAGLPQKPQEPNIDLELDVKVFINSGKCVLHTKDVVKDDDIKLNRMRKDRSCSAGLLEFPAATGSPDPSRRNKEKLTTAASTSRLRNNPHASLVDLTIFHIPGMDVKLHYQSKVLTETSEQQTPGQFTDLNEDYPDIFSNLGQGFGDGFSVSSAGDYKSEEARIENAFKRKDITSKTDGNVGLSLDSKTVDFATKHSRSGVSQSGDFTDFNTSNLKYSTSLHGISNPNYGSSPTSSRTSLENMPQFQISVTPPHEGHKTNVGASFKKAGVKKASLFAWMTLQSVPEETIISPHILEFLEQTLEPIPAKTTFNTTANNSLLSTDHDISNYGNYVYASFPVDVIVYFHMQPSTFRFSCLPVSRVECMLQLPSLDIVFSSKRAEDELLYSEFGDDTSNITATAVGGLSVTGCLSDFSVYIFHPYGGKKSALKEAQWSPLSDSERKDSLSINVEFVKFHLSRSRMLNFQQESLSKGKSGSDQSRAVIRFSTITDIGSASFKYDMRRLTEILAFPKAWYRRSIVRRLFLGDLSMSAAYNDDDDVTLPNTSPNASRNYENRHSRSAAEKSPLLNNKEKLRLNLDTESHRHTKLKEIGRAFSGESATTNSPSPSEHKNTTSWETLVLFAVNFKKLNVHMNMGNVMGNVSWLTKDFRSEGRLSIGSTGRKNLYIALGLGGSGLDAKGGIVGGNIEIANIDTYIHIREEPNMEPDHTVGVRLYALELRLDYMATSVLMCRVSDLNVNLRDEWKLNRSTTGSFIPTRRPASIFVHGDLSWDQLQIMISKSSTADLLKMFNKLEEFFSQQFNSSKRAFSGFSQTPRAPRITPQKSRESWSSQQQNSISHDARHHRHWQKVLAQVAGLQLTTMHVPLPPSGTVLGGTMELHGNNISLACFHGINFKSKSWALFSLKEPCITFNTEAQEIPPGAGSSSQDVHIVQTLTCSLGLSTYKTHHSMATVCKVSRSVIFPPQFKTLQEWFQYAFASSQIDEVDRFPSLERERFDGTNSIERTRSNNSGSQKIADPNHNREVIFALPSLQLHLKTEHLQTTSTPDMTDEKPMVECSFITEFEDHIFVTVDAEAFFFLHDLITSYVKEKERVLGSASFNEKQRTLIESDRSRSSPSSSSSASSEQSQTSKKSFDDIFTKDWRNYNCKTWHLEPTVRLLSVAGKYIEPYGIDYILQKLGFSHARTTIPKWMQRGFMDPFDAILAVLTLKMVQVVKGDGNKNEKDKIEPKK</sequence>
<feature type="region of interest" description="Disordered" evidence="1">
    <location>
        <begin position="743"/>
        <end position="762"/>
    </location>
</feature>
<feature type="region of interest" description="Disordered" evidence="1">
    <location>
        <begin position="455"/>
        <end position="476"/>
    </location>
</feature>
<dbReference type="Pfam" id="PF25039">
    <property type="entry name" value="BLTP1_M"/>
    <property type="match status" value="1"/>
</dbReference>
<feature type="region of interest" description="Disordered" evidence="1">
    <location>
        <begin position="1610"/>
        <end position="1634"/>
    </location>
</feature>
<dbReference type="InterPro" id="IPR033616">
    <property type="entry name" value="BLTP1"/>
</dbReference>
<protein>
    <recommendedName>
        <fullName evidence="2">Bridge-like lipid transfer protein family member 1 C-terminal domain-containing protein</fullName>
    </recommendedName>
</protein>
<evidence type="ECO:0000259" key="2">
    <source>
        <dbReference type="SMART" id="SM01220"/>
    </source>
</evidence>
<feature type="region of interest" description="Disordered" evidence="1">
    <location>
        <begin position="2143"/>
        <end position="2163"/>
    </location>
</feature>
<feature type="compositionally biased region" description="Polar residues" evidence="1">
    <location>
        <begin position="2093"/>
        <end position="2103"/>
    </location>
</feature>
<evidence type="ECO:0000256" key="1">
    <source>
        <dbReference type="SAM" id="MobiDB-lite"/>
    </source>
</evidence>
<dbReference type="OrthoDB" id="6722823at2759"/>
<organism evidence="3 4">
    <name type="scientific">Ignelater luminosus</name>
    <name type="common">Cucubano</name>
    <name type="synonym">Pyrophorus luminosus</name>
    <dbReference type="NCBI Taxonomy" id="2038154"/>
    <lineage>
        <taxon>Eukaryota</taxon>
        <taxon>Metazoa</taxon>
        <taxon>Ecdysozoa</taxon>
        <taxon>Arthropoda</taxon>
        <taxon>Hexapoda</taxon>
        <taxon>Insecta</taxon>
        <taxon>Pterygota</taxon>
        <taxon>Neoptera</taxon>
        <taxon>Endopterygota</taxon>
        <taxon>Coleoptera</taxon>
        <taxon>Polyphaga</taxon>
        <taxon>Elateriformia</taxon>
        <taxon>Elateroidea</taxon>
        <taxon>Elateridae</taxon>
        <taxon>Agrypninae</taxon>
        <taxon>Pyrophorini</taxon>
        <taxon>Ignelater</taxon>
    </lineage>
</organism>
<evidence type="ECO:0000313" key="4">
    <source>
        <dbReference type="Proteomes" id="UP000801492"/>
    </source>
</evidence>